<keyword evidence="6 7" id="KW-0472">Membrane</keyword>
<evidence type="ECO:0000256" key="3">
    <source>
        <dbReference type="ARBA" id="ARBA00022475"/>
    </source>
</evidence>
<dbReference type="SUPFAM" id="SSF103473">
    <property type="entry name" value="MFS general substrate transporter"/>
    <property type="match status" value="1"/>
</dbReference>
<feature type="transmembrane region" description="Helical" evidence="7">
    <location>
        <begin position="295"/>
        <end position="318"/>
    </location>
</feature>
<comment type="caution">
    <text evidence="9">The sequence shown here is derived from an EMBL/GenBank/DDBJ whole genome shotgun (WGS) entry which is preliminary data.</text>
</comment>
<gene>
    <name evidence="9" type="ORF">H7B67_12435</name>
</gene>
<dbReference type="AlphaFoldDB" id="A0A841SYK5"/>
<feature type="transmembrane region" description="Helical" evidence="7">
    <location>
        <begin position="133"/>
        <end position="154"/>
    </location>
</feature>
<feature type="transmembrane region" description="Helical" evidence="7">
    <location>
        <begin position="363"/>
        <end position="380"/>
    </location>
</feature>
<keyword evidence="3" id="KW-1003">Cell membrane</keyword>
<feature type="transmembrane region" description="Helical" evidence="7">
    <location>
        <begin position="330"/>
        <end position="351"/>
    </location>
</feature>
<feature type="transmembrane region" description="Helical" evidence="7">
    <location>
        <begin position="77"/>
        <end position="97"/>
    </location>
</feature>
<feature type="transmembrane region" description="Helical" evidence="7">
    <location>
        <begin position="46"/>
        <end position="65"/>
    </location>
</feature>
<dbReference type="InterPro" id="IPR011701">
    <property type="entry name" value="MFS"/>
</dbReference>
<dbReference type="InterPro" id="IPR020846">
    <property type="entry name" value="MFS_dom"/>
</dbReference>
<dbReference type="Pfam" id="PF07690">
    <property type="entry name" value="MFS_1"/>
    <property type="match status" value="1"/>
</dbReference>
<evidence type="ECO:0000256" key="7">
    <source>
        <dbReference type="SAM" id="Phobius"/>
    </source>
</evidence>
<feature type="transmembrane region" description="Helical" evidence="7">
    <location>
        <begin position="103"/>
        <end position="121"/>
    </location>
</feature>
<accession>A0A841SYK5</accession>
<dbReference type="Gene3D" id="1.20.1250.20">
    <property type="entry name" value="MFS general substrate transporter like domains"/>
    <property type="match status" value="2"/>
</dbReference>
<name>A0A841SYK5_9BACL</name>
<keyword evidence="4 7" id="KW-0812">Transmembrane</keyword>
<dbReference type="PANTHER" id="PTHR43124">
    <property type="entry name" value="PURINE EFFLUX PUMP PBUE"/>
    <property type="match status" value="1"/>
</dbReference>
<dbReference type="PROSITE" id="PS50850">
    <property type="entry name" value="MFS"/>
    <property type="match status" value="1"/>
</dbReference>
<organism evidence="9 10">
    <name type="scientific">Cohnella thailandensis</name>
    <dbReference type="NCBI Taxonomy" id="557557"/>
    <lineage>
        <taxon>Bacteria</taxon>
        <taxon>Bacillati</taxon>
        <taxon>Bacillota</taxon>
        <taxon>Bacilli</taxon>
        <taxon>Bacillales</taxon>
        <taxon>Paenibacillaceae</taxon>
        <taxon>Cohnella</taxon>
    </lineage>
</organism>
<dbReference type="Proteomes" id="UP000535838">
    <property type="component" value="Unassembled WGS sequence"/>
</dbReference>
<keyword evidence="10" id="KW-1185">Reference proteome</keyword>
<evidence type="ECO:0000256" key="1">
    <source>
        <dbReference type="ARBA" id="ARBA00004651"/>
    </source>
</evidence>
<evidence type="ECO:0000259" key="8">
    <source>
        <dbReference type="PROSITE" id="PS50850"/>
    </source>
</evidence>
<feature type="transmembrane region" description="Helical" evidence="7">
    <location>
        <begin position="204"/>
        <end position="226"/>
    </location>
</feature>
<feature type="transmembrane region" description="Helical" evidence="7">
    <location>
        <begin position="160"/>
        <end position="178"/>
    </location>
</feature>
<keyword evidence="5 7" id="KW-1133">Transmembrane helix</keyword>
<keyword evidence="2" id="KW-0813">Transport</keyword>
<evidence type="ECO:0000313" key="10">
    <source>
        <dbReference type="Proteomes" id="UP000535838"/>
    </source>
</evidence>
<protein>
    <submittedName>
        <fullName evidence="9">MFS transporter</fullName>
    </submittedName>
</protein>
<evidence type="ECO:0000256" key="4">
    <source>
        <dbReference type="ARBA" id="ARBA00022692"/>
    </source>
</evidence>
<evidence type="ECO:0000313" key="9">
    <source>
        <dbReference type="EMBL" id="MBB6634920.1"/>
    </source>
</evidence>
<sequence length="392" mass="41859">MTRRNLIYVYLLALGAFFTATSELVVGGLLNIIAEDMEVSVSLAGQLVTAYSLAFAIGTPVVVALTSRMKRKSVLSGSLLVFLLGSIVALFSGSFGMLMVSRIVLGLSSGVYAVVAIGSVAKLVPPERTGRAVGMIALAFSLSMVLGVPMGIAISDWWDWRAVFAVLGAATLPIFFILRRMLPDIEGDEPVPFKSQFAVFRQRIVLATFLLSFLWASGNSIIYSYMTPFLQTVLRFTTGEVGAMLLALGIFGMLGSRLGGIGVDRLGTVRMLVLSLTLHIAALALLPLFEHSTFGALAVIILWAFSMFMSAPALNTYFIQLAPRKAQFVLGLNTSFTHLGLAAGAGAGGLMIDWSATPLYNPWLASLLGVVGMGIAWYSFRLKGRIVPSPAA</sequence>
<dbReference type="GO" id="GO:0005886">
    <property type="term" value="C:plasma membrane"/>
    <property type="evidence" value="ECO:0007669"/>
    <property type="project" value="UniProtKB-SubCell"/>
</dbReference>
<reference evidence="9 10" key="1">
    <citation type="submission" date="2020-08" db="EMBL/GenBank/DDBJ databases">
        <title>Cohnella phylogeny.</title>
        <authorList>
            <person name="Dunlap C."/>
        </authorList>
    </citation>
    <scope>NUCLEOTIDE SEQUENCE [LARGE SCALE GENOMIC DNA]</scope>
    <source>
        <strain evidence="9 10">DSM 25241</strain>
    </source>
</reference>
<dbReference type="CDD" id="cd17324">
    <property type="entry name" value="MFS_NepI_like"/>
    <property type="match status" value="1"/>
</dbReference>
<dbReference type="GO" id="GO:0022857">
    <property type="term" value="F:transmembrane transporter activity"/>
    <property type="evidence" value="ECO:0007669"/>
    <property type="project" value="InterPro"/>
</dbReference>
<feature type="transmembrane region" description="Helical" evidence="7">
    <location>
        <begin position="7"/>
        <end position="34"/>
    </location>
</feature>
<feature type="domain" description="Major facilitator superfamily (MFS) profile" evidence="8">
    <location>
        <begin position="8"/>
        <end position="384"/>
    </location>
</feature>
<dbReference type="PANTHER" id="PTHR43124:SF10">
    <property type="entry name" value="PURINE EFFLUX PUMP PBUE"/>
    <property type="match status" value="1"/>
</dbReference>
<evidence type="ECO:0000256" key="5">
    <source>
        <dbReference type="ARBA" id="ARBA00022989"/>
    </source>
</evidence>
<dbReference type="RefSeq" id="WP_185120146.1">
    <property type="nucleotide sequence ID" value="NZ_JACJVQ010000008.1"/>
</dbReference>
<feature type="transmembrane region" description="Helical" evidence="7">
    <location>
        <begin position="241"/>
        <end position="259"/>
    </location>
</feature>
<dbReference type="InterPro" id="IPR036259">
    <property type="entry name" value="MFS_trans_sf"/>
</dbReference>
<dbReference type="EMBL" id="JACJVQ010000008">
    <property type="protein sequence ID" value="MBB6634920.1"/>
    <property type="molecule type" value="Genomic_DNA"/>
</dbReference>
<evidence type="ECO:0000256" key="2">
    <source>
        <dbReference type="ARBA" id="ARBA00022448"/>
    </source>
</evidence>
<evidence type="ECO:0000256" key="6">
    <source>
        <dbReference type="ARBA" id="ARBA00023136"/>
    </source>
</evidence>
<feature type="transmembrane region" description="Helical" evidence="7">
    <location>
        <begin position="271"/>
        <end position="289"/>
    </location>
</feature>
<dbReference type="InterPro" id="IPR050189">
    <property type="entry name" value="MFS_Efflux_Transporters"/>
</dbReference>
<proteinExistence type="predicted"/>
<comment type="subcellular location">
    <subcellularLocation>
        <location evidence="1">Cell membrane</location>
        <topology evidence="1">Multi-pass membrane protein</topology>
    </subcellularLocation>
</comment>